<evidence type="ECO:0000256" key="5">
    <source>
        <dbReference type="ARBA" id="ARBA00022813"/>
    </source>
</evidence>
<dbReference type="GO" id="GO:0044423">
    <property type="term" value="C:virion component"/>
    <property type="evidence" value="ECO:0007669"/>
    <property type="project" value="UniProtKB-UniRule"/>
</dbReference>
<dbReference type="EMBL" id="JQ345700">
    <property type="protein sequence ID" value="AFV70643.1"/>
    <property type="molecule type" value="Genomic_DNA"/>
</dbReference>
<comment type="subunit">
    <text evidence="10">Interacts with protease cofactor pVI-C; this interaction is necessary for protease activation.</text>
</comment>
<evidence type="ECO:0000256" key="4">
    <source>
        <dbReference type="ARBA" id="ARBA00022807"/>
    </source>
</evidence>
<comment type="activity regulation">
    <text evidence="10">Requires DNA and protease cofactor for maximal activation. Inside nascent virions, becomes partially activated by binding to the viral DNA, allowing it to cleave the cofactor that binds to the protease and fully activates it. Actin, like the viral protease cofactor, seems to act as a cofactor in the cleavage of cytokeratin 18 and of actin itself.</text>
</comment>
<keyword evidence="1 10" id="KW-1048">Host nucleus</keyword>
<dbReference type="PRINTS" id="PR00703">
    <property type="entry name" value="ADVENDOPTASE"/>
</dbReference>
<evidence type="ECO:0000313" key="13">
    <source>
        <dbReference type="EMBL" id="AFV70643.1"/>
    </source>
</evidence>
<comment type="induction">
    <text evidence="10">Expressed in the late phase of the viral replicative cycle.</text>
</comment>
<evidence type="ECO:0000313" key="14">
    <source>
        <dbReference type="Proteomes" id="UP000108614"/>
    </source>
</evidence>
<evidence type="ECO:0000256" key="8">
    <source>
        <dbReference type="ARBA" id="ARBA00023125"/>
    </source>
</evidence>
<reference evidence="13 14" key="1">
    <citation type="submission" date="2011-12" db="EMBL/GenBank/DDBJ databases">
        <title>Genome analysis of Bovine adenovirus 6 reveals a need to establish a new species: Bovine adenovirus E.</title>
        <authorList>
            <person name="Erdei N."/>
            <person name="Szathmary R."/>
            <person name="Harrach B."/>
            <person name="Benko M."/>
        </authorList>
    </citation>
    <scope>NUCLEOTIDE SEQUENCE [LARGE SCALE GENOMIC DNA]</scope>
    <source>
        <strain evidence="13">671130</strain>
    </source>
</reference>
<protein>
    <recommendedName>
        <fullName evidence="10">Protease</fullName>
        <ecNumber evidence="10">3.4.22.39</ecNumber>
    </recommendedName>
    <alternativeName>
        <fullName evidence="10">Adenain</fullName>
    </alternativeName>
    <alternativeName>
        <fullName evidence="10">Adenovirus protease</fullName>
        <shortName evidence="10">AVP</shortName>
    </alternativeName>
    <alternativeName>
        <fullName evidence="10">Adenovirus proteinase</fullName>
    </alternativeName>
    <alternativeName>
        <fullName evidence="10">Endoprotease</fullName>
    </alternativeName>
</protein>
<keyword evidence="5 10" id="KW-0068">Autocatalytic cleavage</keyword>
<dbReference type="PIRSF" id="PIRSF001218">
    <property type="entry name" value="Protease_ADV"/>
    <property type="match status" value="1"/>
</dbReference>
<comment type="function">
    <text evidence="10">Cleaves viral precursor proteins (pTP, pIIIa, pVI, pVII, pVIII, and pX) inside newly assembled particles giving rise to mature virions. Protease complexed to its cofactor slides along the viral DNA to specifically locate and cleave the viral precursors. Mature virions have a weakened organization compared to the unmature virions, thereby facilitating subsequent uncoating. Without maturation, the particle lacks infectivity and is unable to uncoat. Late in adenovirus infection, in the cytoplasm, may participate in the cytoskeleton destruction. Cleaves host cell cytoskeletal keratins K7 and K18.</text>
</comment>
<dbReference type="Gene3D" id="3.40.395.10">
    <property type="entry name" value="Adenoviral Proteinase, Chain A"/>
    <property type="match status" value="1"/>
</dbReference>
<dbReference type="HAMAP" id="MF_04059">
    <property type="entry name" value="ADV_PRO"/>
    <property type="match status" value="1"/>
</dbReference>
<evidence type="ECO:0000256" key="7">
    <source>
        <dbReference type="ARBA" id="ARBA00022921"/>
    </source>
</evidence>
<gene>
    <name evidence="10" type="primary">L3</name>
</gene>
<dbReference type="MEROPS" id="C05.001"/>
<keyword evidence="3 10" id="KW-0378">Hydrolase</keyword>
<evidence type="ECO:0000256" key="10">
    <source>
        <dbReference type="HAMAP-Rule" id="MF_04059"/>
    </source>
</evidence>
<evidence type="ECO:0000256" key="2">
    <source>
        <dbReference type="ARBA" id="ARBA00022670"/>
    </source>
</evidence>
<dbReference type="RefSeq" id="YP_007347007.1">
    <property type="nucleotide sequence ID" value="NC_020074.1"/>
</dbReference>
<evidence type="ECO:0000256" key="1">
    <source>
        <dbReference type="ARBA" id="ARBA00022562"/>
    </source>
</evidence>
<keyword evidence="9 10" id="KW-1015">Disulfide bond</keyword>
<feature type="active site" evidence="10 12">
    <location>
        <position position="55"/>
    </location>
</feature>
<dbReference type="GO" id="GO:0004197">
    <property type="term" value="F:cysteine-type endopeptidase activity"/>
    <property type="evidence" value="ECO:0007669"/>
    <property type="project" value="UniProtKB-UniRule"/>
</dbReference>
<dbReference type="EC" id="3.4.22.39" evidence="10"/>
<sequence length="201" mass="22948">MSGTSESELKQLLSSLHLTYGFLGTFDCRFPGFLQKNKIQTAIVNTGPREQGGVHWIAMAWDPVFYKMYIFDPLGWKASQLKTLYNYSYQSMLKRSALTDTERCITVEKNTQGVQCTCSGACGLFCVFFIYCFHKYRGKAFNNELFQSFNGASPSLTPSDPASLHKNQELLYDFFICKSSYFRQNKKLLINNTKLGLIKSH</sequence>
<comment type="similarity">
    <text evidence="10 11">Belongs to the peptidase C5 family.</text>
</comment>
<feature type="active site" evidence="10 12">
    <location>
        <position position="72"/>
    </location>
</feature>
<dbReference type="OrthoDB" id="9248at10239"/>
<evidence type="ECO:0000256" key="11">
    <source>
        <dbReference type="PIRNR" id="PIRNR001218"/>
    </source>
</evidence>
<dbReference type="GO" id="GO:0003677">
    <property type="term" value="F:DNA binding"/>
    <property type="evidence" value="ECO:0007669"/>
    <property type="project" value="UniProtKB-UniRule"/>
</dbReference>
<feature type="site" description="Cleavage; by autolysis" evidence="10">
    <location>
        <begin position="52"/>
        <end position="53"/>
    </location>
</feature>
<dbReference type="Pfam" id="PF00770">
    <property type="entry name" value="Peptidase_C5"/>
    <property type="match status" value="1"/>
</dbReference>
<keyword evidence="4 10" id="KW-0788">Thiol protease</keyword>
<organism evidence="13 14">
    <name type="scientific">Bovine adenovirus 6</name>
    <dbReference type="NCBI Taxonomy" id="111167"/>
    <lineage>
        <taxon>Viruses</taxon>
        <taxon>Varidnaviria</taxon>
        <taxon>Bamfordvirae</taxon>
        <taxon>Preplasmiviricota</taxon>
        <taxon>Polisuviricotina</taxon>
        <taxon>Pharingeaviricetes</taxon>
        <taxon>Rowavirales</taxon>
        <taxon>Adenoviridae</taxon>
        <taxon>Barthadenovirus</taxon>
        <taxon>Barthadenovirus bossextum</taxon>
        <taxon>Bovine atadenovirus E</taxon>
    </lineage>
</organism>
<keyword evidence="2 10" id="KW-0645">Protease</keyword>
<evidence type="ECO:0000256" key="6">
    <source>
        <dbReference type="ARBA" id="ARBA00022844"/>
    </source>
</evidence>
<comment type="subcellular location">
    <subcellularLocation>
        <location evidence="10">Virion</location>
    </subcellularLocation>
    <subcellularLocation>
        <location evidence="10">Host nucleus</location>
    </subcellularLocation>
    <text evidence="10">Present in about 10 copies per virion.</text>
</comment>
<dbReference type="InterPro" id="IPR000855">
    <property type="entry name" value="Peptidase_C5"/>
</dbReference>
<dbReference type="InterPro" id="IPR038765">
    <property type="entry name" value="Papain-like_cys_pep_sf"/>
</dbReference>
<keyword evidence="7 10" id="KW-0426">Late protein</keyword>
<proteinExistence type="evidence at transcript level"/>
<dbReference type="SUPFAM" id="SSF54001">
    <property type="entry name" value="Cysteine proteinases"/>
    <property type="match status" value="1"/>
</dbReference>
<keyword evidence="8 10" id="KW-0238">DNA-binding</keyword>
<evidence type="ECO:0000256" key="12">
    <source>
        <dbReference type="PIRSR" id="PIRSR001218-1"/>
    </source>
</evidence>
<dbReference type="GO" id="GO:0006508">
    <property type="term" value="P:proteolysis"/>
    <property type="evidence" value="ECO:0007669"/>
    <property type="project" value="UniProtKB-KW"/>
</dbReference>
<evidence type="ECO:0000256" key="3">
    <source>
        <dbReference type="ARBA" id="ARBA00022801"/>
    </source>
</evidence>
<feature type="disulfide bond" description="Interchain (with C-10 in cleaved protease cofactor pVI-C)" evidence="10">
    <location>
        <position position="104"/>
    </location>
</feature>
<keyword evidence="14" id="KW-1185">Reference proteome</keyword>
<comment type="miscellaneous">
    <text evidence="10">All late proteins expressed from the major late promoter are produced by alternative splicing and alternative polyadenylation of the same gene giving rise to non-overlapping ORFs. A leader sequence is present in the N-terminus of all these mRNAs and is recognized by the viral shutoff protein to provide expression although conventional translation via ribosome scanning from the cap has been shut off in the host cell.</text>
</comment>
<comment type="catalytic activity">
    <reaction evidence="10 11">
        <text>Cleaves proteins of the adenovirus and its host cell at two consensus sites: -Yaa-Xaa-Gly-Gly-|-Xaa- and -Yaa-Xaa-Gly-Xaa-|-Gly- (in which Yaa is Met, Ile or Leu, and Xaa is any amino acid).</text>
        <dbReference type="EC" id="3.4.22.39"/>
    </reaction>
</comment>
<feature type="active site" evidence="10 12">
    <location>
        <position position="122"/>
    </location>
</feature>
<keyword evidence="6 10" id="KW-0946">Virion</keyword>
<evidence type="ECO:0000256" key="9">
    <source>
        <dbReference type="ARBA" id="ARBA00023157"/>
    </source>
</evidence>
<dbReference type="Proteomes" id="UP000108614">
    <property type="component" value="Segment"/>
</dbReference>
<dbReference type="GO" id="GO:0042025">
    <property type="term" value="C:host cell nucleus"/>
    <property type="evidence" value="ECO:0007669"/>
    <property type="project" value="UniProtKB-SubCell"/>
</dbReference>
<accession>K9MPD0</accession>
<name>K9MPD0_9ADEN</name>
<dbReference type="KEGG" id="vg:14443562"/>